<evidence type="ECO:0000313" key="2">
    <source>
        <dbReference type="Proteomes" id="UP001396334"/>
    </source>
</evidence>
<reference evidence="1 2" key="1">
    <citation type="journal article" date="2024" name="G3 (Bethesda)">
        <title>Genome assembly of Hibiscus sabdariffa L. provides insights into metabolisms of medicinal natural products.</title>
        <authorList>
            <person name="Kim T."/>
        </authorList>
    </citation>
    <scope>NUCLEOTIDE SEQUENCE [LARGE SCALE GENOMIC DNA]</scope>
    <source>
        <strain evidence="1">TK-2024</strain>
        <tissue evidence="1">Old leaves</tissue>
    </source>
</reference>
<sequence>MLTFMGSFTVVRVDRLKGGDEGFDVSKMVTASQFQLSKSHSMLLVVELTKFLVRSHSNEFYYTQYLHEMNKIYGYGNDVWPNDGSHGSLDEIRSNRKLFSEKQWKPLMQRSSVRIVVLSPYQHDS</sequence>
<dbReference type="Proteomes" id="UP001396334">
    <property type="component" value="Unassembled WGS sequence"/>
</dbReference>
<evidence type="ECO:0000313" key="1">
    <source>
        <dbReference type="EMBL" id="KAK9036893.1"/>
    </source>
</evidence>
<comment type="caution">
    <text evidence="1">The sequence shown here is derived from an EMBL/GenBank/DDBJ whole genome shotgun (WGS) entry which is preliminary data.</text>
</comment>
<gene>
    <name evidence="1" type="ORF">V6N11_021816</name>
</gene>
<accession>A0ABR2TIB4</accession>
<proteinExistence type="predicted"/>
<protein>
    <submittedName>
        <fullName evidence="1">Uncharacterized protein</fullName>
    </submittedName>
</protein>
<keyword evidence="2" id="KW-1185">Reference proteome</keyword>
<organism evidence="1 2">
    <name type="scientific">Hibiscus sabdariffa</name>
    <name type="common">roselle</name>
    <dbReference type="NCBI Taxonomy" id="183260"/>
    <lineage>
        <taxon>Eukaryota</taxon>
        <taxon>Viridiplantae</taxon>
        <taxon>Streptophyta</taxon>
        <taxon>Embryophyta</taxon>
        <taxon>Tracheophyta</taxon>
        <taxon>Spermatophyta</taxon>
        <taxon>Magnoliopsida</taxon>
        <taxon>eudicotyledons</taxon>
        <taxon>Gunneridae</taxon>
        <taxon>Pentapetalae</taxon>
        <taxon>rosids</taxon>
        <taxon>malvids</taxon>
        <taxon>Malvales</taxon>
        <taxon>Malvaceae</taxon>
        <taxon>Malvoideae</taxon>
        <taxon>Hibiscus</taxon>
    </lineage>
</organism>
<dbReference type="EMBL" id="JBBPBN010000005">
    <property type="protein sequence ID" value="KAK9036893.1"/>
    <property type="molecule type" value="Genomic_DNA"/>
</dbReference>
<name>A0ABR2TIB4_9ROSI</name>